<reference evidence="1" key="1">
    <citation type="submission" date="2014-11" db="EMBL/GenBank/DDBJ databases">
        <authorList>
            <person name="Amaro Gonzalez C."/>
        </authorList>
    </citation>
    <scope>NUCLEOTIDE SEQUENCE</scope>
</reference>
<sequence length="102" mass="11827">MIEQNNQLKMWAFGNLKLHVLTLKIIYITIMIEIENWISATHNTYLGGVICSGRPGFEWKSCRQRRGMGLQGEIYRYRHFLAHYYNTETHPPGAGINGERAT</sequence>
<evidence type="ECO:0000313" key="1">
    <source>
        <dbReference type="EMBL" id="JAH95902.1"/>
    </source>
</evidence>
<protein>
    <submittedName>
        <fullName evidence="1">Uncharacterized protein</fullName>
    </submittedName>
</protein>
<accession>A0A0E9WZJ2</accession>
<reference evidence="1" key="2">
    <citation type="journal article" date="2015" name="Fish Shellfish Immunol.">
        <title>Early steps in the European eel (Anguilla anguilla)-Vibrio vulnificus interaction in the gills: Role of the RtxA13 toxin.</title>
        <authorList>
            <person name="Callol A."/>
            <person name="Pajuelo D."/>
            <person name="Ebbesson L."/>
            <person name="Teles M."/>
            <person name="MacKenzie S."/>
            <person name="Amaro C."/>
        </authorList>
    </citation>
    <scope>NUCLEOTIDE SEQUENCE</scope>
</reference>
<dbReference type="AlphaFoldDB" id="A0A0E9WZJ2"/>
<dbReference type="EMBL" id="GBXM01012675">
    <property type="protein sequence ID" value="JAH95902.1"/>
    <property type="molecule type" value="Transcribed_RNA"/>
</dbReference>
<proteinExistence type="predicted"/>
<organism evidence="1">
    <name type="scientific">Anguilla anguilla</name>
    <name type="common">European freshwater eel</name>
    <name type="synonym">Muraena anguilla</name>
    <dbReference type="NCBI Taxonomy" id="7936"/>
    <lineage>
        <taxon>Eukaryota</taxon>
        <taxon>Metazoa</taxon>
        <taxon>Chordata</taxon>
        <taxon>Craniata</taxon>
        <taxon>Vertebrata</taxon>
        <taxon>Euteleostomi</taxon>
        <taxon>Actinopterygii</taxon>
        <taxon>Neopterygii</taxon>
        <taxon>Teleostei</taxon>
        <taxon>Anguilliformes</taxon>
        <taxon>Anguillidae</taxon>
        <taxon>Anguilla</taxon>
    </lineage>
</organism>
<name>A0A0E9WZJ2_ANGAN</name>